<protein>
    <submittedName>
        <fullName evidence="1">Uncharacterized protein</fullName>
    </submittedName>
</protein>
<dbReference type="Proteomes" id="UP001153050">
    <property type="component" value="Unassembled WGS sequence"/>
</dbReference>
<dbReference type="EMBL" id="CAKXZT010000101">
    <property type="protein sequence ID" value="CAH2398169.1"/>
    <property type="molecule type" value="Genomic_DNA"/>
</dbReference>
<accession>A0ABN8JKM3</accession>
<organism evidence="1 2">
    <name type="scientific">Mesorhizobium escarrei</name>
    <dbReference type="NCBI Taxonomy" id="666018"/>
    <lineage>
        <taxon>Bacteria</taxon>
        <taxon>Pseudomonadati</taxon>
        <taxon>Pseudomonadota</taxon>
        <taxon>Alphaproteobacteria</taxon>
        <taxon>Hyphomicrobiales</taxon>
        <taxon>Phyllobacteriaceae</taxon>
        <taxon>Mesorhizobium</taxon>
    </lineage>
</organism>
<comment type="caution">
    <text evidence="1">The sequence shown here is derived from an EMBL/GenBank/DDBJ whole genome shotgun (WGS) entry which is preliminary data.</text>
</comment>
<proteinExistence type="predicted"/>
<gene>
    <name evidence="1" type="ORF">MES5069_190133</name>
</gene>
<keyword evidence="2" id="KW-1185">Reference proteome</keyword>
<evidence type="ECO:0000313" key="1">
    <source>
        <dbReference type="EMBL" id="CAH2398169.1"/>
    </source>
</evidence>
<sequence length="72" mass="8360">MDAVKAGFLYAAKKQQLRNRSQSSQGLHRWTIAPLSGAFWYQKKPRRWVDAPGLWARTSYTNMSAYERALIK</sequence>
<evidence type="ECO:0000313" key="2">
    <source>
        <dbReference type="Proteomes" id="UP001153050"/>
    </source>
</evidence>
<reference evidence="1 2" key="1">
    <citation type="submission" date="2022-03" db="EMBL/GenBank/DDBJ databases">
        <authorList>
            <person name="Brunel B."/>
        </authorList>
    </citation>
    <scope>NUCLEOTIDE SEQUENCE [LARGE SCALE GENOMIC DNA]</scope>
    <source>
        <strain evidence="1">STM5069sample</strain>
    </source>
</reference>
<name>A0ABN8JKM3_9HYPH</name>